<keyword evidence="3" id="KW-1185">Reference proteome</keyword>
<organism evidence="2 4">
    <name type="scientific">Vanilla planifolia</name>
    <name type="common">Vanilla</name>
    <dbReference type="NCBI Taxonomy" id="51239"/>
    <lineage>
        <taxon>Eukaryota</taxon>
        <taxon>Viridiplantae</taxon>
        <taxon>Streptophyta</taxon>
        <taxon>Embryophyta</taxon>
        <taxon>Tracheophyta</taxon>
        <taxon>Spermatophyta</taxon>
        <taxon>Magnoliopsida</taxon>
        <taxon>Liliopsida</taxon>
        <taxon>Asparagales</taxon>
        <taxon>Orchidaceae</taxon>
        <taxon>Vanilloideae</taxon>
        <taxon>Vanilleae</taxon>
        <taxon>Vanilla</taxon>
    </lineage>
</organism>
<evidence type="ECO:0000313" key="4">
    <source>
        <dbReference type="Proteomes" id="UP000639772"/>
    </source>
</evidence>
<dbReference type="Proteomes" id="UP000639772">
    <property type="component" value="Chromosome 12"/>
</dbReference>
<dbReference type="EMBL" id="JADCNM010000012">
    <property type="protein sequence ID" value="KAG0459529.1"/>
    <property type="molecule type" value="Genomic_DNA"/>
</dbReference>
<proteinExistence type="predicted"/>
<dbReference type="EMBL" id="JADCNL010000012">
    <property type="protein sequence ID" value="KAG0457782.1"/>
    <property type="molecule type" value="Genomic_DNA"/>
</dbReference>
<protein>
    <submittedName>
        <fullName evidence="2">Uncharacterized protein</fullName>
    </submittedName>
</protein>
<evidence type="ECO:0000313" key="1">
    <source>
        <dbReference type="EMBL" id="KAG0457782.1"/>
    </source>
</evidence>
<gene>
    <name evidence="2" type="ORF">HPP92_022657</name>
    <name evidence="1" type="ORF">HPP92_022939</name>
</gene>
<comment type="caution">
    <text evidence="2">The sequence shown here is derived from an EMBL/GenBank/DDBJ whole genome shotgun (WGS) entry which is preliminary data.</text>
</comment>
<evidence type="ECO:0000313" key="3">
    <source>
        <dbReference type="Proteomes" id="UP000636800"/>
    </source>
</evidence>
<sequence>MGSPDSSVTWPTVGWLLTPIFAAWDYRGLLPPSVVAHRGLLPSAVAYRGLLPSFVAYREPSTFYFGLPWPSSLLLPSGCGPSIFAVVSNTSLLPFEADV</sequence>
<reference evidence="3 4" key="1">
    <citation type="journal article" date="2020" name="Nat. Food">
        <title>A phased Vanilla planifolia genome enables genetic improvement of flavour and production.</title>
        <authorList>
            <person name="Hasing T."/>
            <person name="Tang H."/>
            <person name="Brym M."/>
            <person name="Khazi F."/>
            <person name="Huang T."/>
            <person name="Chambers A.H."/>
        </authorList>
    </citation>
    <scope>NUCLEOTIDE SEQUENCE [LARGE SCALE GENOMIC DNA]</scope>
    <source>
        <tissue evidence="2">Leaf</tissue>
    </source>
</reference>
<evidence type="ECO:0000313" key="2">
    <source>
        <dbReference type="EMBL" id="KAG0459529.1"/>
    </source>
</evidence>
<dbReference type="AlphaFoldDB" id="A0A835PTN7"/>
<name>A0A835PTN7_VANPL</name>
<accession>A0A835PTN7</accession>
<dbReference type="Proteomes" id="UP000636800">
    <property type="component" value="Chromosome 12"/>
</dbReference>